<evidence type="ECO:0000313" key="2">
    <source>
        <dbReference type="Proteomes" id="UP001732700"/>
    </source>
</evidence>
<accession>A0ACD5TG89</accession>
<evidence type="ECO:0000313" key="1">
    <source>
        <dbReference type="EnsemblPlants" id="AVESA.00010b.r2.1AG0049240.1.CDS"/>
    </source>
</evidence>
<reference evidence="1" key="2">
    <citation type="submission" date="2025-09" db="UniProtKB">
        <authorList>
            <consortium name="EnsemblPlants"/>
        </authorList>
    </citation>
    <scope>IDENTIFICATION</scope>
</reference>
<dbReference type="EnsemblPlants" id="AVESA.00010b.r2.1AG0049240.1">
    <property type="protein sequence ID" value="AVESA.00010b.r2.1AG0049240.1.CDS"/>
    <property type="gene ID" value="AVESA.00010b.r2.1AG0049240"/>
</dbReference>
<keyword evidence="2" id="KW-1185">Reference proteome</keyword>
<protein>
    <submittedName>
        <fullName evidence="1">Uncharacterized protein</fullName>
    </submittedName>
</protein>
<proteinExistence type="predicted"/>
<name>A0ACD5TG89_AVESA</name>
<reference evidence="1" key="1">
    <citation type="submission" date="2021-05" db="EMBL/GenBank/DDBJ databases">
        <authorList>
            <person name="Scholz U."/>
            <person name="Mascher M."/>
            <person name="Fiebig A."/>
        </authorList>
    </citation>
    <scope>NUCLEOTIDE SEQUENCE [LARGE SCALE GENOMIC DNA]</scope>
</reference>
<dbReference type="Proteomes" id="UP001732700">
    <property type="component" value="Chromosome 1A"/>
</dbReference>
<sequence>MSCGGGRPPPAGFGAAAAGRRPLREDSGGAKSSARASTTVNLKTETEDGSLENKNVSPGKGPYKRPRVNASRTGQDLRPCKKSKGLGKHGKLEDNKGATVLRRPPTPIELFEDECVFCHSFRTSEIHGPMVQYRDGRVVSSDEGNLTNTMYVHTKCMEWAPQVYLDGDNIVNMETEIERAKGLNCSRCRLPGAALECYLKSCRRTYHVPCAVMIPECRWDVENHNVWCPNHASDPLPCSTIIQNQCPANKEIFADCHMEDRQIHPLVTSNSSLPKQVARQCLDEQVMPVILRREDQQVDQLNTWISSFSQGQCLFKEGIYADYRREERQINHSRTPMDQWVLLGSVISASEKDSLKDFASLTRSTLAEEWDKNVTHVIVGRGAGISCGKSYEVLMAILSGKWVVTAGWIVDCLAEPIPGPKTCLAEPIIVPEISYEVEFFDASHPSINGPKKGRAGAAEGAPKLFSGLHFCLSKYMSPEDRENIKGLIAAAEGQVLEAMSQRLLQENVDKNPAKVYFIYVSGPPRDYASTLFALKEIEEVRQYRASGAKVIRHLWLFDAIASYDARMLEQSYREDLGVAFGSC</sequence>
<organism evidence="1 2">
    <name type="scientific">Avena sativa</name>
    <name type="common">Oat</name>
    <dbReference type="NCBI Taxonomy" id="4498"/>
    <lineage>
        <taxon>Eukaryota</taxon>
        <taxon>Viridiplantae</taxon>
        <taxon>Streptophyta</taxon>
        <taxon>Embryophyta</taxon>
        <taxon>Tracheophyta</taxon>
        <taxon>Spermatophyta</taxon>
        <taxon>Magnoliopsida</taxon>
        <taxon>Liliopsida</taxon>
        <taxon>Poales</taxon>
        <taxon>Poaceae</taxon>
        <taxon>BOP clade</taxon>
        <taxon>Pooideae</taxon>
        <taxon>Poodae</taxon>
        <taxon>Poeae</taxon>
        <taxon>Poeae Chloroplast Group 1 (Aveneae type)</taxon>
        <taxon>Aveninae</taxon>
        <taxon>Avena</taxon>
    </lineage>
</organism>